<accession>A0ACC0DCH8</accession>
<name>A0ACC0DCH8_9PEZI</name>
<reference evidence="1 2" key="1">
    <citation type="journal article" date="2022" name="New Phytol.">
        <title>Ecological generalism drives hyperdiversity of secondary metabolite gene clusters in xylarialean endophytes.</title>
        <authorList>
            <person name="Franco M.E.E."/>
            <person name="Wisecaver J.H."/>
            <person name="Arnold A.E."/>
            <person name="Ju Y.M."/>
            <person name="Slot J.C."/>
            <person name="Ahrendt S."/>
            <person name="Moore L.P."/>
            <person name="Eastman K.E."/>
            <person name="Scott K."/>
            <person name="Konkel Z."/>
            <person name="Mondo S.J."/>
            <person name="Kuo A."/>
            <person name="Hayes R.D."/>
            <person name="Haridas S."/>
            <person name="Andreopoulos B."/>
            <person name="Riley R."/>
            <person name="LaButti K."/>
            <person name="Pangilinan J."/>
            <person name="Lipzen A."/>
            <person name="Amirebrahimi M."/>
            <person name="Yan J."/>
            <person name="Adam C."/>
            <person name="Keymanesh K."/>
            <person name="Ng V."/>
            <person name="Louie K."/>
            <person name="Northen T."/>
            <person name="Drula E."/>
            <person name="Henrissat B."/>
            <person name="Hsieh H.M."/>
            <person name="Youens-Clark K."/>
            <person name="Lutzoni F."/>
            <person name="Miadlikowska J."/>
            <person name="Eastwood D.C."/>
            <person name="Hamelin R.C."/>
            <person name="Grigoriev I.V."/>
            <person name="U'Ren J.M."/>
        </authorList>
    </citation>
    <scope>NUCLEOTIDE SEQUENCE [LARGE SCALE GENOMIC DNA]</scope>
    <source>
        <strain evidence="1 2">ER1909</strain>
    </source>
</reference>
<gene>
    <name evidence="1" type="ORF">F4821DRAFT_28340</name>
</gene>
<organism evidence="1 2">
    <name type="scientific">Hypoxylon rubiginosum</name>
    <dbReference type="NCBI Taxonomy" id="110542"/>
    <lineage>
        <taxon>Eukaryota</taxon>
        <taxon>Fungi</taxon>
        <taxon>Dikarya</taxon>
        <taxon>Ascomycota</taxon>
        <taxon>Pezizomycotina</taxon>
        <taxon>Sordariomycetes</taxon>
        <taxon>Xylariomycetidae</taxon>
        <taxon>Xylariales</taxon>
        <taxon>Hypoxylaceae</taxon>
        <taxon>Hypoxylon</taxon>
    </lineage>
</organism>
<evidence type="ECO:0000313" key="2">
    <source>
        <dbReference type="Proteomes" id="UP001497680"/>
    </source>
</evidence>
<keyword evidence="2" id="KW-1185">Reference proteome</keyword>
<dbReference type="EMBL" id="MU394291">
    <property type="protein sequence ID" value="KAI6090278.1"/>
    <property type="molecule type" value="Genomic_DNA"/>
</dbReference>
<evidence type="ECO:0000313" key="1">
    <source>
        <dbReference type="EMBL" id="KAI6090278.1"/>
    </source>
</evidence>
<sequence length="501" mass="57347">MAPTIPESSPVGFVLLGVSLIGLYIVGTVFYRVFLHPLRSFPGPILWRMTILPRVYYTGRGELAFKTAELFKKYNTSILRISPNELLFNDPQAWKDIYGHRTTGAPELPKHPDFYRVFPDIPASVIDAGREEHQHMRRLLSHGFSDKSMREQEPIIGSYVDLLIQRIYENSKNGTVALDMRNWYNWTTFDVIGDLGFGSAFGLLRDSAYHPWVRIITHAIKETTMLQIIIRLGFKPVVNWARRSGLMSKNDQHMDLVKSKLQQRINLGVERPDFIEGLIRKKGDWHLSFDQVASNASLLLVAGSETTATLLSGATFLLTTHPEQLAKLTKEVRSSFTSEDQITLTSVGNLHYMLAVLNECFRRYPPVTGDLPRLVPKGGVTILGQHVAEGTTVQVYQWPINHDERWWKDPFEFVPERWMGDPKYKDDKLDAMQPFSVGPRNCIGRNLAYAEMRLILAKIIYNFDMTLADDCKDWLRTQKAYVVWDKPPLNIYMTPVAKKSD</sequence>
<comment type="caution">
    <text evidence="1">The sequence shown here is derived from an EMBL/GenBank/DDBJ whole genome shotgun (WGS) entry which is preliminary data.</text>
</comment>
<dbReference type="Proteomes" id="UP001497680">
    <property type="component" value="Unassembled WGS sequence"/>
</dbReference>
<proteinExistence type="predicted"/>
<protein>
    <submittedName>
        <fullName evidence="1">Cytochrome P450</fullName>
    </submittedName>
</protein>